<reference evidence="1" key="1">
    <citation type="submission" date="2021-06" db="EMBL/GenBank/DDBJ databases">
        <authorList>
            <person name="Hodson N. C."/>
            <person name="Mongue J. A."/>
            <person name="Jaron S. K."/>
        </authorList>
    </citation>
    <scope>NUCLEOTIDE SEQUENCE</scope>
</reference>
<dbReference type="AlphaFoldDB" id="A0A8J2LD76"/>
<name>A0A8J2LD76_9HEXA</name>
<evidence type="ECO:0000313" key="2">
    <source>
        <dbReference type="Proteomes" id="UP000708208"/>
    </source>
</evidence>
<proteinExistence type="predicted"/>
<feature type="non-terminal residue" evidence="1">
    <location>
        <position position="1"/>
    </location>
</feature>
<dbReference type="EMBL" id="CAJVCH010550960">
    <property type="protein sequence ID" value="CAG7829313.1"/>
    <property type="molecule type" value="Genomic_DNA"/>
</dbReference>
<accession>A0A8J2LD76</accession>
<dbReference type="Proteomes" id="UP000708208">
    <property type="component" value="Unassembled WGS sequence"/>
</dbReference>
<sequence length="330" mass="37273">EPNYDCFEASEINLHALVRLIYNPESNARLFVGRRRLDLINEYLADLERDPKQCTENTNNAWRHMVDSGKIVMQIAGKISEIASVTENDDLVSPWAIFENTQPLKFSDAPLTMENNLMKTPGTQGVAVTVNHSRPSCLSIAIPINPNDNNFPKLCLSAQLFSMAQKWVWACLDEEDNPTPVLRMPCSYANLLTLNLESNDVIGAFEAMKMMIREDWPWLESLLIATKLMVVNDPAALELGVQGAITCALLAHLNNQELPVRRDLLVESLKVTVEDVRFVIREYLAKLFDPDCCWYALASHGKEKDKLTDRLQQLGFKFTEGNLTEICTTL</sequence>
<protein>
    <submittedName>
        <fullName evidence="1">Uncharacterized protein</fullName>
    </submittedName>
</protein>
<keyword evidence="2" id="KW-1185">Reference proteome</keyword>
<gene>
    <name evidence="1" type="ORF">AFUS01_LOCUS39182</name>
</gene>
<organism evidence="1 2">
    <name type="scientific">Allacma fusca</name>
    <dbReference type="NCBI Taxonomy" id="39272"/>
    <lineage>
        <taxon>Eukaryota</taxon>
        <taxon>Metazoa</taxon>
        <taxon>Ecdysozoa</taxon>
        <taxon>Arthropoda</taxon>
        <taxon>Hexapoda</taxon>
        <taxon>Collembola</taxon>
        <taxon>Symphypleona</taxon>
        <taxon>Sminthuridae</taxon>
        <taxon>Allacma</taxon>
    </lineage>
</organism>
<comment type="caution">
    <text evidence="1">The sequence shown here is derived from an EMBL/GenBank/DDBJ whole genome shotgun (WGS) entry which is preliminary data.</text>
</comment>
<evidence type="ECO:0000313" key="1">
    <source>
        <dbReference type="EMBL" id="CAG7829313.1"/>
    </source>
</evidence>